<reference evidence="7" key="1">
    <citation type="journal article" date="2019" name="G3 (Bethesda)">
        <title>Genome Assemblies of Two Rare Opportunistic Yeast Pathogens: Diutina rugosa (syn. Candida rugosa) and Trichomonascus ciferrii (syn. Candida ciferrii).</title>
        <authorList>
            <person name="Mixao V."/>
            <person name="Saus E."/>
            <person name="Hansen A.P."/>
            <person name="Lass-Florl C."/>
            <person name="Gabaldon T."/>
        </authorList>
    </citation>
    <scope>NUCLEOTIDE SEQUENCE</scope>
    <source>
        <strain evidence="7">CBS 4856</strain>
    </source>
</reference>
<evidence type="ECO:0000256" key="2">
    <source>
        <dbReference type="ARBA" id="ARBA00010427"/>
    </source>
</evidence>
<evidence type="ECO:0000256" key="1">
    <source>
        <dbReference type="ARBA" id="ARBA00004123"/>
    </source>
</evidence>
<dbReference type="GO" id="GO:0016593">
    <property type="term" value="C:Cdc73/Paf1 complex"/>
    <property type="evidence" value="ECO:0007669"/>
    <property type="project" value="InterPro"/>
</dbReference>
<dbReference type="GO" id="GO:0032968">
    <property type="term" value="P:positive regulation of transcription elongation by RNA polymerase II"/>
    <property type="evidence" value="ECO:0007669"/>
    <property type="project" value="TreeGrafter"/>
</dbReference>
<keyword evidence="8" id="KW-1185">Reference proteome</keyword>
<sequence>MEDPLIVLRSAIAAGKKPKLVDGAGGETEDITKAESLEFSSVPGISEETIKFPLDQETRFESKDPESKMLDLRTVYNCYVTREMGMTEYITESGERGIYNLKFLERTDLITWLEGASSESDYIKPAKSSAVSSAKDAAADKKSSGSSLKRPREVDPELQRIYDHERSLINHNVALRGNKMISFESVSSECRSKIIGEYKAKAKQGSQKPSSSSANAGPTQASRESSSKQRKDPIIILSPSASALLNMQNVKQFLENGVYEYNQSMSGLSDVNYVKRTSTRLGGTVKLLVVNSVEKFKPEYWDRVVGVFVTGQPWQLKPYKWSDPNVLFQKVQGFALVFKGDPLPPTLKQWNVDVVPIDRNQRFKDSEVVERIWDKIETALKMRGYGNKYVK</sequence>
<dbReference type="Proteomes" id="UP000761534">
    <property type="component" value="Unassembled WGS sequence"/>
</dbReference>
<keyword evidence="3" id="KW-0804">Transcription</keyword>
<protein>
    <recommendedName>
        <fullName evidence="6">Cell division control protein 73 C-terminal domain-containing protein</fullName>
    </recommendedName>
</protein>
<dbReference type="GO" id="GO:0000993">
    <property type="term" value="F:RNA polymerase II complex binding"/>
    <property type="evidence" value="ECO:0007669"/>
    <property type="project" value="TreeGrafter"/>
</dbReference>
<feature type="domain" description="Cell division control protein 73 C-terminal" evidence="6">
    <location>
        <begin position="230"/>
        <end position="378"/>
    </location>
</feature>
<evidence type="ECO:0000259" key="6">
    <source>
        <dbReference type="Pfam" id="PF05179"/>
    </source>
</evidence>
<feature type="region of interest" description="Disordered" evidence="5">
    <location>
        <begin position="127"/>
        <end position="156"/>
    </location>
</feature>
<organism evidence="7 8">
    <name type="scientific">Trichomonascus ciferrii</name>
    <dbReference type="NCBI Taxonomy" id="44093"/>
    <lineage>
        <taxon>Eukaryota</taxon>
        <taxon>Fungi</taxon>
        <taxon>Dikarya</taxon>
        <taxon>Ascomycota</taxon>
        <taxon>Saccharomycotina</taxon>
        <taxon>Dipodascomycetes</taxon>
        <taxon>Dipodascales</taxon>
        <taxon>Trichomonascaceae</taxon>
        <taxon>Trichomonascus</taxon>
        <taxon>Trichomonascus ciferrii complex</taxon>
    </lineage>
</organism>
<dbReference type="Gene3D" id="3.40.50.11990">
    <property type="entry name" value="RNA polymerase II accessory factor, Cdc73 C-terminal domain"/>
    <property type="match status" value="1"/>
</dbReference>
<comment type="caution">
    <text evidence="7">The sequence shown here is derived from an EMBL/GenBank/DDBJ whole genome shotgun (WGS) entry which is preliminary data.</text>
</comment>
<dbReference type="Pfam" id="PF05179">
    <property type="entry name" value="CDC73_C"/>
    <property type="match status" value="1"/>
</dbReference>
<evidence type="ECO:0000256" key="3">
    <source>
        <dbReference type="ARBA" id="ARBA00023163"/>
    </source>
</evidence>
<feature type="region of interest" description="Disordered" evidence="5">
    <location>
        <begin position="200"/>
        <end position="232"/>
    </location>
</feature>
<evidence type="ECO:0000313" key="8">
    <source>
        <dbReference type="Proteomes" id="UP000761534"/>
    </source>
</evidence>
<accession>A0A642VA54</accession>
<name>A0A642VA54_9ASCO</name>
<evidence type="ECO:0000256" key="5">
    <source>
        <dbReference type="SAM" id="MobiDB-lite"/>
    </source>
</evidence>
<dbReference type="VEuPathDB" id="FungiDB:TRICI_001205"/>
<evidence type="ECO:0000313" key="7">
    <source>
        <dbReference type="EMBL" id="KAA8916579.1"/>
    </source>
</evidence>
<comment type="similarity">
    <text evidence="2">Belongs to the CDC73 family.</text>
</comment>
<dbReference type="EMBL" id="SWFS01000093">
    <property type="protein sequence ID" value="KAA8916579.1"/>
    <property type="molecule type" value="Genomic_DNA"/>
</dbReference>
<dbReference type="InterPro" id="IPR038103">
    <property type="entry name" value="CDC73_C_sf"/>
</dbReference>
<comment type="subcellular location">
    <subcellularLocation>
        <location evidence="1">Nucleus</location>
    </subcellularLocation>
</comment>
<dbReference type="PANTHER" id="PTHR12466">
    <property type="entry name" value="CDC73 DOMAIN PROTEIN"/>
    <property type="match status" value="1"/>
</dbReference>
<keyword evidence="4" id="KW-0539">Nucleus</keyword>
<gene>
    <name evidence="7" type="ORF">TRICI_001205</name>
</gene>
<feature type="compositionally biased region" description="Polar residues" evidence="5">
    <location>
        <begin position="204"/>
        <end position="224"/>
    </location>
</feature>
<feature type="compositionally biased region" description="Low complexity" evidence="5">
    <location>
        <begin position="127"/>
        <end position="136"/>
    </location>
</feature>
<dbReference type="InterPro" id="IPR031336">
    <property type="entry name" value="CDC73_C"/>
</dbReference>
<dbReference type="PANTHER" id="PTHR12466:SF8">
    <property type="entry name" value="PARAFIBROMIN"/>
    <property type="match status" value="1"/>
</dbReference>
<dbReference type="InterPro" id="IPR007852">
    <property type="entry name" value="Cdc73/Parafibromin"/>
</dbReference>
<dbReference type="OrthoDB" id="2186602at2759"/>
<proteinExistence type="inferred from homology"/>
<dbReference type="GO" id="GO:0006368">
    <property type="term" value="P:transcription elongation by RNA polymerase II"/>
    <property type="evidence" value="ECO:0007669"/>
    <property type="project" value="InterPro"/>
</dbReference>
<dbReference type="AlphaFoldDB" id="A0A642VA54"/>
<evidence type="ECO:0000256" key="4">
    <source>
        <dbReference type="ARBA" id="ARBA00023242"/>
    </source>
</evidence>